<dbReference type="EMBL" id="BOVJ01000043">
    <property type="protein sequence ID" value="GIQ62843.1"/>
    <property type="molecule type" value="Genomic_DNA"/>
</dbReference>
<evidence type="ECO:0000313" key="1">
    <source>
        <dbReference type="EMBL" id="GIQ62843.1"/>
    </source>
</evidence>
<gene>
    <name evidence="1" type="primary">yvyF</name>
    <name evidence="1" type="ORF">PACILC2_14110</name>
</gene>
<name>A0ABQ4N3R3_9BACL</name>
<dbReference type="RefSeq" id="WP_062490299.1">
    <property type="nucleotide sequence ID" value="NZ_BOVJ01000043.1"/>
</dbReference>
<evidence type="ECO:0008006" key="3">
    <source>
        <dbReference type="Google" id="ProtNLM"/>
    </source>
</evidence>
<dbReference type="NCBIfam" id="TIGR03826">
    <property type="entry name" value="YvyF"/>
    <property type="match status" value="1"/>
</dbReference>
<accession>A0ABQ4N3R3</accession>
<proteinExistence type="predicted"/>
<dbReference type="Proteomes" id="UP000680304">
    <property type="component" value="Unassembled WGS sequence"/>
</dbReference>
<organism evidence="1 2">
    <name type="scientific">Paenibacillus cisolokensis</name>
    <dbReference type="NCBI Taxonomy" id="1658519"/>
    <lineage>
        <taxon>Bacteria</taxon>
        <taxon>Bacillati</taxon>
        <taxon>Bacillota</taxon>
        <taxon>Bacilli</taxon>
        <taxon>Bacillales</taxon>
        <taxon>Paenibacillaceae</taxon>
        <taxon>Paenibacillus</taxon>
    </lineage>
</organism>
<sequence length="134" mass="15120">MELDNCPRCGKVFARNFRDICPACIKEVDQEYSRCAEYLRQHKGATIHELSEATSVSIKQITKFIKEGRISLVGAPNMGYPCEVCGFIIREGNICGSCRSRLQKDLSKVKEAADKETEEAVRRAAYRIKGNEQD</sequence>
<evidence type="ECO:0000313" key="2">
    <source>
        <dbReference type="Proteomes" id="UP000680304"/>
    </source>
</evidence>
<protein>
    <recommendedName>
        <fullName evidence="3">Flagellar protein</fullName>
    </recommendedName>
</protein>
<reference evidence="1 2" key="1">
    <citation type="submission" date="2021-04" db="EMBL/GenBank/DDBJ databases">
        <title>Draft genome sequence of Paenibacillus cisolokensis, LC2-13A.</title>
        <authorList>
            <person name="Uke A."/>
            <person name="Chhe C."/>
            <person name="Baramee S."/>
            <person name="Kosugi A."/>
        </authorList>
    </citation>
    <scope>NUCLEOTIDE SEQUENCE [LARGE SCALE GENOMIC DNA]</scope>
    <source>
        <strain evidence="1 2">LC2-13A</strain>
    </source>
</reference>
<dbReference type="InterPro" id="IPR022258">
    <property type="entry name" value="Flagellar_operon_YvyF"/>
</dbReference>
<keyword evidence="2" id="KW-1185">Reference proteome</keyword>
<comment type="caution">
    <text evidence="1">The sequence shown here is derived from an EMBL/GenBank/DDBJ whole genome shotgun (WGS) entry which is preliminary data.</text>
</comment>